<comment type="caution">
    <text evidence="7">The sequence shown here is derived from an EMBL/GenBank/DDBJ whole genome shotgun (WGS) entry which is preliminary data.</text>
</comment>
<dbReference type="Gene3D" id="3.40.1190.20">
    <property type="match status" value="1"/>
</dbReference>
<protein>
    <submittedName>
        <fullName evidence="7">Fructokinase</fullName>
        <ecNumber evidence="7">2.7.1.4</ecNumber>
    </submittedName>
</protein>
<dbReference type="SUPFAM" id="SSF53613">
    <property type="entry name" value="Ribokinase-like"/>
    <property type="match status" value="1"/>
</dbReference>
<accession>A0A7W5BCM5</accession>
<dbReference type="InterPro" id="IPR029056">
    <property type="entry name" value="Ribokinase-like"/>
</dbReference>
<dbReference type="InterPro" id="IPR002173">
    <property type="entry name" value="Carboh/pur_kinase_PfkB_CS"/>
</dbReference>
<keyword evidence="5" id="KW-0067">ATP-binding</keyword>
<comment type="similarity">
    <text evidence="1">Belongs to the carbohydrate kinase PfkB family.</text>
</comment>
<dbReference type="GO" id="GO:0006000">
    <property type="term" value="P:fructose metabolic process"/>
    <property type="evidence" value="ECO:0007669"/>
    <property type="project" value="UniProtKB-ARBA"/>
</dbReference>
<feature type="domain" description="Carbohydrate kinase PfkB" evidence="6">
    <location>
        <begin position="21"/>
        <end position="296"/>
    </location>
</feature>
<dbReference type="PRINTS" id="PR00990">
    <property type="entry name" value="RIBOKINASE"/>
</dbReference>
<dbReference type="Pfam" id="PF00294">
    <property type="entry name" value="PfkB"/>
    <property type="match status" value="1"/>
</dbReference>
<dbReference type="InterPro" id="IPR050306">
    <property type="entry name" value="PfkB_Carbo_kinase"/>
</dbReference>
<dbReference type="AlphaFoldDB" id="A0A7W5BCM5"/>
<gene>
    <name evidence="7" type="ORF">FHS03_002920</name>
</gene>
<dbReference type="EC" id="2.7.1.4" evidence="7"/>
<evidence type="ECO:0000256" key="5">
    <source>
        <dbReference type="ARBA" id="ARBA00022840"/>
    </source>
</evidence>
<dbReference type="PROSITE" id="PS00583">
    <property type="entry name" value="PFKB_KINASES_1"/>
    <property type="match status" value="1"/>
</dbReference>
<evidence type="ECO:0000313" key="8">
    <source>
        <dbReference type="Proteomes" id="UP000541535"/>
    </source>
</evidence>
<dbReference type="InterPro" id="IPR002139">
    <property type="entry name" value="Ribo/fructo_kinase"/>
</dbReference>
<evidence type="ECO:0000256" key="3">
    <source>
        <dbReference type="ARBA" id="ARBA00022741"/>
    </source>
</evidence>
<evidence type="ECO:0000256" key="1">
    <source>
        <dbReference type="ARBA" id="ARBA00010688"/>
    </source>
</evidence>
<dbReference type="GO" id="GO:0008865">
    <property type="term" value="F:fructokinase activity"/>
    <property type="evidence" value="ECO:0007669"/>
    <property type="project" value="UniProtKB-EC"/>
</dbReference>
<keyword evidence="2 7" id="KW-0808">Transferase</keyword>
<dbReference type="EMBL" id="JACHXD010000007">
    <property type="protein sequence ID" value="MBB3119865.1"/>
    <property type="molecule type" value="Genomic_DNA"/>
</dbReference>
<dbReference type="PANTHER" id="PTHR43085">
    <property type="entry name" value="HEXOKINASE FAMILY MEMBER"/>
    <property type="match status" value="1"/>
</dbReference>
<keyword evidence="8" id="KW-1185">Reference proteome</keyword>
<reference evidence="7 8" key="1">
    <citation type="submission" date="2020-08" db="EMBL/GenBank/DDBJ databases">
        <title>Genomic Encyclopedia of Type Strains, Phase III (KMG-III): the genomes of soil and plant-associated and newly described type strains.</title>
        <authorList>
            <person name="Whitman W."/>
        </authorList>
    </citation>
    <scope>NUCLEOTIDE SEQUENCE [LARGE SCALE GENOMIC DNA]</scope>
    <source>
        <strain evidence="7 8">CECT 8897</strain>
    </source>
</reference>
<dbReference type="InterPro" id="IPR011611">
    <property type="entry name" value="PfkB_dom"/>
</dbReference>
<organism evidence="7 8">
    <name type="scientific">Pseudoduganella violacea</name>
    <dbReference type="NCBI Taxonomy" id="1715466"/>
    <lineage>
        <taxon>Bacteria</taxon>
        <taxon>Pseudomonadati</taxon>
        <taxon>Pseudomonadota</taxon>
        <taxon>Betaproteobacteria</taxon>
        <taxon>Burkholderiales</taxon>
        <taxon>Oxalobacteraceae</taxon>
        <taxon>Telluria group</taxon>
        <taxon>Pseudoduganella</taxon>
    </lineage>
</organism>
<dbReference type="PANTHER" id="PTHR43085:SF1">
    <property type="entry name" value="PSEUDOURIDINE KINASE-RELATED"/>
    <property type="match status" value="1"/>
</dbReference>
<dbReference type="Proteomes" id="UP000541535">
    <property type="component" value="Unassembled WGS sequence"/>
</dbReference>
<proteinExistence type="inferred from homology"/>
<dbReference type="GO" id="GO:0005524">
    <property type="term" value="F:ATP binding"/>
    <property type="evidence" value="ECO:0007669"/>
    <property type="project" value="UniProtKB-KW"/>
</dbReference>
<evidence type="ECO:0000256" key="2">
    <source>
        <dbReference type="ARBA" id="ARBA00022679"/>
    </source>
</evidence>
<evidence type="ECO:0000259" key="6">
    <source>
        <dbReference type="Pfam" id="PF00294"/>
    </source>
</evidence>
<dbReference type="RefSeq" id="WP_183441665.1">
    <property type="nucleotide sequence ID" value="NZ_JACHXD010000007.1"/>
</dbReference>
<evidence type="ECO:0000256" key="4">
    <source>
        <dbReference type="ARBA" id="ARBA00022777"/>
    </source>
</evidence>
<evidence type="ECO:0000313" key="7">
    <source>
        <dbReference type="EMBL" id="MBB3119865.1"/>
    </source>
</evidence>
<keyword evidence="4 7" id="KW-0418">Kinase</keyword>
<name>A0A7W5BCM5_9BURK</name>
<sequence>MGESGQVAVYGEALVDDFLSEQVVGGAPFNVARNLAAFGTSPLMITRIGLDEHGGLIRSEFRRFGLDGDGVQLDARAPTGRVMVKRTPQGHRFIVLPEQAYDHIEARPALTALEQHPAATIYFGTLAQRGTQSRNTLLRLLQASDATRFLDLNLREGQFAARTIDESLQLADIVKVNEEELDHLFKCYAPSLPAGAAARPEDAAAAEACRALQRRFALQGLLVTLGARGAVYFDGEGQLHGAHDGVAPAHFIDTVGAGDAFSAVFLLGRLQGWPLPLTLARAHAFAAAICGIAGAVPPDLEFYAPWLAGWRSR</sequence>
<keyword evidence="3" id="KW-0547">Nucleotide-binding</keyword>